<name>A0A1H9K995_9HYPH</name>
<evidence type="ECO:0000256" key="1">
    <source>
        <dbReference type="ARBA" id="ARBA00022723"/>
    </source>
</evidence>
<dbReference type="PANTHER" id="PTHR43401:SF4">
    <property type="entry name" value="D-ARABINOSE 1-DEHYDROGENASE (NADP(+))"/>
    <property type="match status" value="1"/>
</dbReference>
<accession>A0A1H9K995</accession>
<evidence type="ECO:0000259" key="5">
    <source>
        <dbReference type="SMART" id="SM00829"/>
    </source>
</evidence>
<comment type="cofactor">
    <cofactor evidence="4">
        <name>Zn(2+)</name>
        <dbReference type="ChEBI" id="CHEBI:29105"/>
    </cofactor>
</comment>
<feature type="domain" description="Enoyl reductase (ER)" evidence="5">
    <location>
        <begin position="15"/>
        <end position="350"/>
    </location>
</feature>
<dbReference type="PANTHER" id="PTHR43401">
    <property type="entry name" value="L-THREONINE 3-DEHYDROGENASE"/>
    <property type="match status" value="1"/>
</dbReference>
<dbReference type="RefSeq" id="WP_238858320.1">
    <property type="nucleotide sequence ID" value="NZ_FOFG01000009.1"/>
</dbReference>
<evidence type="ECO:0000256" key="3">
    <source>
        <dbReference type="ARBA" id="ARBA00023002"/>
    </source>
</evidence>
<gene>
    <name evidence="6" type="ORF">SAMN05216548_109125</name>
</gene>
<evidence type="ECO:0000256" key="2">
    <source>
        <dbReference type="ARBA" id="ARBA00022833"/>
    </source>
</evidence>
<dbReference type="InterPro" id="IPR036291">
    <property type="entry name" value="NAD(P)-bd_dom_sf"/>
</dbReference>
<proteinExistence type="inferred from homology"/>
<sequence length="354" mass="36690">MSEANGHMCAALLRGPGDLQLSSVARPVPQPGEVLLKVLAAGVCQTDVHIRHATDSRTPDGTILGHEIAGEIVELGAGVLEWTTGERVVVHPCWSCGKCRTCMAGRENECRATGGRLQPPMTPGVTTNGGMAAYVVAPARTLFPIGDLDPALAAPLTDAGLTPYHAIMSCRELLTPGSTVVVIGLGGLGNMALQILRALTASRIVAMDRSQGAMDASREWADAVLSSDETAVQSVLDMTGGYGADVVLDFVGIDATMQMAVEMIGRGGAIRVVGLSGGTYTFMARSAGNPLPRGVTIMCPYSGTYNDLSEVLALARAGAIRPIVNRFSLTDALSALDKLQAGEIQGRAVLVPGA</sequence>
<dbReference type="Gene3D" id="3.40.50.720">
    <property type="entry name" value="NAD(P)-binding Rossmann-like Domain"/>
    <property type="match status" value="1"/>
</dbReference>
<dbReference type="AlphaFoldDB" id="A0A1H9K995"/>
<dbReference type="PROSITE" id="PS00059">
    <property type="entry name" value="ADH_ZINC"/>
    <property type="match status" value="1"/>
</dbReference>
<keyword evidence="3" id="KW-0560">Oxidoreductase</keyword>
<keyword evidence="2 4" id="KW-0862">Zinc</keyword>
<evidence type="ECO:0000256" key="4">
    <source>
        <dbReference type="RuleBase" id="RU361277"/>
    </source>
</evidence>
<dbReference type="InterPro" id="IPR013149">
    <property type="entry name" value="ADH-like_C"/>
</dbReference>
<evidence type="ECO:0000313" key="7">
    <source>
        <dbReference type="Proteomes" id="UP000199647"/>
    </source>
</evidence>
<dbReference type="GO" id="GO:0008270">
    <property type="term" value="F:zinc ion binding"/>
    <property type="evidence" value="ECO:0007669"/>
    <property type="project" value="InterPro"/>
</dbReference>
<dbReference type="Proteomes" id="UP000199647">
    <property type="component" value="Unassembled WGS sequence"/>
</dbReference>
<dbReference type="STRING" id="1855383.SAMN05216548_109125"/>
<keyword evidence="7" id="KW-1185">Reference proteome</keyword>
<comment type="similarity">
    <text evidence="4">Belongs to the zinc-containing alcohol dehydrogenase family.</text>
</comment>
<reference evidence="6 7" key="1">
    <citation type="submission" date="2016-10" db="EMBL/GenBank/DDBJ databases">
        <authorList>
            <person name="de Groot N.N."/>
        </authorList>
    </citation>
    <scope>NUCLEOTIDE SEQUENCE [LARGE SCALE GENOMIC DNA]</scope>
    <source>
        <strain evidence="6 7">A52C2</strain>
    </source>
</reference>
<dbReference type="InterPro" id="IPR011032">
    <property type="entry name" value="GroES-like_sf"/>
</dbReference>
<organism evidence="6 7">
    <name type="scientific">Faunimonas pinastri</name>
    <dbReference type="NCBI Taxonomy" id="1855383"/>
    <lineage>
        <taxon>Bacteria</taxon>
        <taxon>Pseudomonadati</taxon>
        <taxon>Pseudomonadota</taxon>
        <taxon>Alphaproteobacteria</taxon>
        <taxon>Hyphomicrobiales</taxon>
        <taxon>Afifellaceae</taxon>
        <taxon>Faunimonas</taxon>
    </lineage>
</organism>
<dbReference type="EMBL" id="FOFG01000009">
    <property type="protein sequence ID" value="SEQ95720.1"/>
    <property type="molecule type" value="Genomic_DNA"/>
</dbReference>
<dbReference type="GO" id="GO:0016616">
    <property type="term" value="F:oxidoreductase activity, acting on the CH-OH group of donors, NAD or NADP as acceptor"/>
    <property type="evidence" value="ECO:0007669"/>
    <property type="project" value="UniProtKB-ARBA"/>
</dbReference>
<dbReference type="SUPFAM" id="SSF51735">
    <property type="entry name" value="NAD(P)-binding Rossmann-fold domains"/>
    <property type="match status" value="1"/>
</dbReference>
<dbReference type="SUPFAM" id="SSF50129">
    <property type="entry name" value="GroES-like"/>
    <property type="match status" value="1"/>
</dbReference>
<dbReference type="Pfam" id="PF00107">
    <property type="entry name" value="ADH_zinc_N"/>
    <property type="match status" value="1"/>
</dbReference>
<keyword evidence="1 4" id="KW-0479">Metal-binding</keyword>
<dbReference type="Gene3D" id="3.90.180.10">
    <property type="entry name" value="Medium-chain alcohol dehydrogenases, catalytic domain"/>
    <property type="match status" value="1"/>
</dbReference>
<dbReference type="Pfam" id="PF08240">
    <property type="entry name" value="ADH_N"/>
    <property type="match status" value="1"/>
</dbReference>
<protein>
    <submittedName>
        <fullName evidence="6">Alcohol dehydrogenase, propanol-preferring</fullName>
    </submittedName>
</protein>
<evidence type="ECO:0000313" key="6">
    <source>
        <dbReference type="EMBL" id="SEQ95720.1"/>
    </source>
</evidence>
<dbReference type="CDD" id="cd05284">
    <property type="entry name" value="arabinose_DH_like"/>
    <property type="match status" value="1"/>
</dbReference>
<dbReference type="InterPro" id="IPR050129">
    <property type="entry name" value="Zn_alcohol_dh"/>
</dbReference>
<dbReference type="SMART" id="SM00829">
    <property type="entry name" value="PKS_ER"/>
    <property type="match status" value="1"/>
</dbReference>
<dbReference type="InterPro" id="IPR013154">
    <property type="entry name" value="ADH-like_N"/>
</dbReference>
<dbReference type="InterPro" id="IPR002328">
    <property type="entry name" value="ADH_Zn_CS"/>
</dbReference>
<dbReference type="InterPro" id="IPR020843">
    <property type="entry name" value="ER"/>
</dbReference>